<name>A0A9D4EW73_DREPO</name>
<dbReference type="EMBL" id="JAIWYP010000008">
    <property type="protein sequence ID" value="KAH3786938.1"/>
    <property type="molecule type" value="Genomic_DNA"/>
</dbReference>
<protein>
    <submittedName>
        <fullName evidence="1">Uncharacterized protein</fullName>
    </submittedName>
</protein>
<sequence>MVKTLAATFFNRLDTFSYTSKISLQTNILTKKNALPPGGHALQPTRILFRLVHDIIGTMLVTKFHEDHTINVASILLTRENAPPTDIIGTNLLTKFHDGRTKIYIRKNARPRDEHVLKPTQTIFKLVRDIIRMNHLIKFYEDRTINVASREKSNETIFELIQDVFGTNLLTQFNDGHTINVASRVLTRFYYNFMRKNARPPWRPYIIGTNLLNMFHEERTINMAYRVLTWKNAPPPCGHFHDDRKINVASRVLTRKHAPPPAGYIFQPTGIIFNLFHEDRIINPYTHMYSHISKTDPLVGSHVFQKT</sequence>
<dbReference type="Proteomes" id="UP000828390">
    <property type="component" value="Unassembled WGS sequence"/>
</dbReference>
<evidence type="ECO:0000313" key="2">
    <source>
        <dbReference type="Proteomes" id="UP000828390"/>
    </source>
</evidence>
<reference evidence="1" key="2">
    <citation type="submission" date="2020-11" db="EMBL/GenBank/DDBJ databases">
        <authorList>
            <person name="McCartney M.A."/>
            <person name="Auch B."/>
            <person name="Kono T."/>
            <person name="Mallez S."/>
            <person name="Becker A."/>
            <person name="Gohl D.M."/>
            <person name="Silverstein K.A.T."/>
            <person name="Koren S."/>
            <person name="Bechman K.B."/>
            <person name="Herman A."/>
            <person name="Abrahante J.E."/>
            <person name="Garbe J."/>
        </authorList>
    </citation>
    <scope>NUCLEOTIDE SEQUENCE</scope>
    <source>
        <strain evidence="1">Duluth1</strain>
        <tissue evidence="1">Whole animal</tissue>
    </source>
</reference>
<keyword evidence="2" id="KW-1185">Reference proteome</keyword>
<reference evidence="1" key="1">
    <citation type="journal article" date="2019" name="bioRxiv">
        <title>The Genome of the Zebra Mussel, Dreissena polymorpha: A Resource for Invasive Species Research.</title>
        <authorList>
            <person name="McCartney M.A."/>
            <person name="Auch B."/>
            <person name="Kono T."/>
            <person name="Mallez S."/>
            <person name="Zhang Y."/>
            <person name="Obille A."/>
            <person name="Becker A."/>
            <person name="Abrahante J.E."/>
            <person name="Garbe J."/>
            <person name="Badalamenti J.P."/>
            <person name="Herman A."/>
            <person name="Mangelson H."/>
            <person name="Liachko I."/>
            <person name="Sullivan S."/>
            <person name="Sone E.D."/>
            <person name="Koren S."/>
            <person name="Silverstein K.A.T."/>
            <person name="Beckman K.B."/>
            <person name="Gohl D.M."/>
        </authorList>
    </citation>
    <scope>NUCLEOTIDE SEQUENCE</scope>
    <source>
        <strain evidence="1">Duluth1</strain>
        <tissue evidence="1">Whole animal</tissue>
    </source>
</reference>
<gene>
    <name evidence="1" type="ORF">DPMN_165056</name>
</gene>
<comment type="caution">
    <text evidence="1">The sequence shown here is derived from an EMBL/GenBank/DDBJ whole genome shotgun (WGS) entry which is preliminary data.</text>
</comment>
<dbReference type="AlphaFoldDB" id="A0A9D4EW73"/>
<evidence type="ECO:0000313" key="1">
    <source>
        <dbReference type="EMBL" id="KAH3786938.1"/>
    </source>
</evidence>
<accession>A0A9D4EW73</accession>
<organism evidence="1 2">
    <name type="scientific">Dreissena polymorpha</name>
    <name type="common">Zebra mussel</name>
    <name type="synonym">Mytilus polymorpha</name>
    <dbReference type="NCBI Taxonomy" id="45954"/>
    <lineage>
        <taxon>Eukaryota</taxon>
        <taxon>Metazoa</taxon>
        <taxon>Spiralia</taxon>
        <taxon>Lophotrochozoa</taxon>
        <taxon>Mollusca</taxon>
        <taxon>Bivalvia</taxon>
        <taxon>Autobranchia</taxon>
        <taxon>Heteroconchia</taxon>
        <taxon>Euheterodonta</taxon>
        <taxon>Imparidentia</taxon>
        <taxon>Neoheterodontei</taxon>
        <taxon>Myida</taxon>
        <taxon>Dreissenoidea</taxon>
        <taxon>Dreissenidae</taxon>
        <taxon>Dreissena</taxon>
    </lineage>
</organism>
<proteinExistence type="predicted"/>